<evidence type="ECO:0000313" key="2">
    <source>
        <dbReference type="EMBL" id="GHF20665.1"/>
    </source>
</evidence>
<reference evidence="2" key="1">
    <citation type="journal article" date="2014" name="Int. J. Syst. Evol. Microbiol.">
        <title>Complete genome sequence of Corynebacterium casei LMG S-19264T (=DSM 44701T), isolated from a smear-ripened cheese.</title>
        <authorList>
            <consortium name="US DOE Joint Genome Institute (JGI-PGF)"/>
            <person name="Walter F."/>
            <person name="Albersmeier A."/>
            <person name="Kalinowski J."/>
            <person name="Ruckert C."/>
        </authorList>
    </citation>
    <scope>NUCLEOTIDE SEQUENCE</scope>
    <source>
        <strain evidence="2">CGMCC 1.16548</strain>
    </source>
</reference>
<gene>
    <name evidence="2" type="ORF">GCM10011600_22110</name>
</gene>
<dbReference type="RefSeq" id="WP_191283563.1">
    <property type="nucleotide sequence ID" value="NZ_BNAI01000004.1"/>
</dbReference>
<keyword evidence="1" id="KW-0472">Membrane</keyword>
<keyword evidence="1" id="KW-1133">Transmembrane helix</keyword>
<keyword evidence="1" id="KW-0812">Transmembrane</keyword>
<organism evidence="2 3">
    <name type="scientific">Pseudolysinimonas yzui</name>
    <dbReference type="NCBI Taxonomy" id="2708254"/>
    <lineage>
        <taxon>Bacteria</taxon>
        <taxon>Bacillati</taxon>
        <taxon>Actinomycetota</taxon>
        <taxon>Actinomycetes</taxon>
        <taxon>Micrococcales</taxon>
        <taxon>Microbacteriaceae</taxon>
        <taxon>Pseudolysinimonas</taxon>
    </lineage>
</organism>
<reference evidence="2" key="2">
    <citation type="submission" date="2020-09" db="EMBL/GenBank/DDBJ databases">
        <authorList>
            <person name="Sun Q."/>
            <person name="Zhou Y."/>
        </authorList>
    </citation>
    <scope>NUCLEOTIDE SEQUENCE</scope>
    <source>
        <strain evidence="2">CGMCC 1.16548</strain>
    </source>
</reference>
<dbReference type="EMBL" id="BNAI01000004">
    <property type="protein sequence ID" value="GHF20665.1"/>
    <property type="molecule type" value="Genomic_DNA"/>
</dbReference>
<name>A0A8J3GRD7_9MICO</name>
<accession>A0A8J3GRD7</accession>
<sequence length="142" mass="15926">MTNERERRFYPPWGDTAANADALNALTEAARDPDLEEKLLAAGMRKYRVRGVVTYAPSNPYLWFLFTVACVPLGFLAFWVGVPRGMSPEMALVFAIGTWVFGAAMATLPALSLRKWHRLRRIALDHVAVTGGKLPHELNWLI</sequence>
<feature type="transmembrane region" description="Helical" evidence="1">
    <location>
        <begin position="92"/>
        <end position="111"/>
    </location>
</feature>
<keyword evidence="3" id="KW-1185">Reference proteome</keyword>
<dbReference type="Proteomes" id="UP000617531">
    <property type="component" value="Unassembled WGS sequence"/>
</dbReference>
<evidence type="ECO:0000313" key="3">
    <source>
        <dbReference type="Proteomes" id="UP000617531"/>
    </source>
</evidence>
<feature type="transmembrane region" description="Helical" evidence="1">
    <location>
        <begin position="61"/>
        <end position="80"/>
    </location>
</feature>
<dbReference type="AlphaFoldDB" id="A0A8J3GRD7"/>
<protein>
    <submittedName>
        <fullName evidence="2">Uncharacterized protein</fullName>
    </submittedName>
</protein>
<evidence type="ECO:0000256" key="1">
    <source>
        <dbReference type="SAM" id="Phobius"/>
    </source>
</evidence>
<comment type="caution">
    <text evidence="2">The sequence shown here is derived from an EMBL/GenBank/DDBJ whole genome shotgun (WGS) entry which is preliminary data.</text>
</comment>
<proteinExistence type="predicted"/>